<dbReference type="RefSeq" id="XP_002540681.1">
    <property type="nucleotide sequence ID" value="XM_002540635.1"/>
</dbReference>
<dbReference type="AlphaFoldDB" id="C4JKW1"/>
<dbReference type="InParanoid" id="C4JKW1"/>
<dbReference type="GeneID" id="8441414"/>
<dbReference type="Proteomes" id="UP000002058">
    <property type="component" value="Unassembled WGS sequence"/>
</dbReference>
<keyword evidence="2" id="KW-1185">Reference proteome</keyword>
<accession>C4JKW1</accession>
<protein>
    <submittedName>
        <fullName evidence="1">Uncharacterized protein</fullName>
    </submittedName>
</protein>
<name>C4JKW1_UNCRE</name>
<reference evidence="2" key="1">
    <citation type="journal article" date="2009" name="Genome Res.">
        <title>Comparative genomic analyses of the human fungal pathogens Coccidioides and their relatives.</title>
        <authorList>
            <person name="Sharpton T.J."/>
            <person name="Stajich J.E."/>
            <person name="Rounsley S.D."/>
            <person name="Gardner M.J."/>
            <person name="Wortman J.R."/>
            <person name="Jordar V.S."/>
            <person name="Maiti R."/>
            <person name="Kodira C.D."/>
            <person name="Neafsey D.E."/>
            <person name="Zeng Q."/>
            <person name="Hung C.-Y."/>
            <person name="McMahan C."/>
            <person name="Muszewska A."/>
            <person name="Grynberg M."/>
            <person name="Mandel M.A."/>
            <person name="Kellner E.M."/>
            <person name="Barker B.M."/>
            <person name="Galgiani J.N."/>
            <person name="Orbach M.J."/>
            <person name="Kirkland T.N."/>
            <person name="Cole G.T."/>
            <person name="Henn M.R."/>
            <person name="Birren B.W."/>
            <person name="Taylor J.W."/>
        </authorList>
    </citation>
    <scope>NUCLEOTIDE SEQUENCE [LARGE SCALE GENOMIC DNA]</scope>
    <source>
        <strain evidence="2">UAMH 1704</strain>
    </source>
</reference>
<gene>
    <name evidence="1" type="ORF">UREG_00194</name>
</gene>
<dbReference type="EMBL" id="CH476615">
    <property type="protein sequence ID" value="EEP75348.1"/>
    <property type="molecule type" value="Genomic_DNA"/>
</dbReference>
<dbReference type="KEGG" id="ure:UREG_00194"/>
<sequence>MGVTGISVSKKALAKAKNGDCGRDLDPEFACVSGLAERLLGVDELALGINWLGCLRIGSVEPVLDRRRLEEVENWQKRNLARKLD</sequence>
<evidence type="ECO:0000313" key="2">
    <source>
        <dbReference type="Proteomes" id="UP000002058"/>
    </source>
</evidence>
<evidence type="ECO:0000313" key="1">
    <source>
        <dbReference type="EMBL" id="EEP75348.1"/>
    </source>
</evidence>
<dbReference type="VEuPathDB" id="FungiDB:UREG_00194"/>
<organism evidence="1 2">
    <name type="scientific">Uncinocarpus reesii (strain UAMH 1704)</name>
    <dbReference type="NCBI Taxonomy" id="336963"/>
    <lineage>
        <taxon>Eukaryota</taxon>
        <taxon>Fungi</taxon>
        <taxon>Dikarya</taxon>
        <taxon>Ascomycota</taxon>
        <taxon>Pezizomycotina</taxon>
        <taxon>Eurotiomycetes</taxon>
        <taxon>Eurotiomycetidae</taxon>
        <taxon>Onygenales</taxon>
        <taxon>Onygenaceae</taxon>
        <taxon>Uncinocarpus</taxon>
    </lineage>
</organism>
<dbReference type="HOGENOM" id="CLU_2514320_0_0_1"/>
<proteinExistence type="predicted"/>